<reference evidence="1" key="1">
    <citation type="journal article" date="2023" name="Science">
        <title>Genome structures resolve the early diversification of teleost fishes.</title>
        <authorList>
            <person name="Parey E."/>
            <person name="Louis A."/>
            <person name="Montfort J."/>
            <person name="Bouchez O."/>
            <person name="Roques C."/>
            <person name="Iampietro C."/>
            <person name="Lluch J."/>
            <person name="Castinel A."/>
            <person name="Donnadieu C."/>
            <person name="Desvignes T."/>
            <person name="Floi Bucao C."/>
            <person name="Jouanno E."/>
            <person name="Wen M."/>
            <person name="Mejri S."/>
            <person name="Dirks R."/>
            <person name="Jansen H."/>
            <person name="Henkel C."/>
            <person name="Chen W.J."/>
            <person name="Zahm M."/>
            <person name="Cabau C."/>
            <person name="Klopp C."/>
            <person name="Thompson A.W."/>
            <person name="Robinson-Rechavi M."/>
            <person name="Braasch I."/>
            <person name="Lecointre G."/>
            <person name="Bobe J."/>
            <person name="Postlethwait J.H."/>
            <person name="Berthelot C."/>
            <person name="Roest Crollius H."/>
            <person name="Guiguen Y."/>
        </authorList>
    </citation>
    <scope>NUCLEOTIDE SEQUENCE</scope>
    <source>
        <strain evidence="1">NC1722</strain>
    </source>
</reference>
<protein>
    <submittedName>
        <fullName evidence="1">Uncharacterized protein</fullName>
    </submittedName>
</protein>
<dbReference type="Proteomes" id="UP001221898">
    <property type="component" value="Unassembled WGS sequence"/>
</dbReference>
<dbReference type="AlphaFoldDB" id="A0AAD7W3M6"/>
<comment type="caution">
    <text evidence="1">The sequence shown here is derived from an EMBL/GenBank/DDBJ whole genome shotgun (WGS) entry which is preliminary data.</text>
</comment>
<evidence type="ECO:0000313" key="1">
    <source>
        <dbReference type="EMBL" id="KAJ8378158.1"/>
    </source>
</evidence>
<gene>
    <name evidence="1" type="ORF">AAFF_G00245440</name>
</gene>
<sequence>MEGKFVVQRGDKKFSLIALVQSQEHSIKFLKEDSGSKGLYGQHEEKEIIELSKPEVLWAIDEFEGACFSASSNKESLEHPESSAAEQKKFLNHLKALCDLVKDDKVVNPFKEMGPDLITLDTGEVMDHEISNCLREAPNIGKAMFVEFVRDRIEKATKPLSDVIPRANLFTFTNRPPVDLKKGLDEREERRRIALLLTVAGRAAVDVFNTFEFPEGDSDSQSCNFGTLCDSLIRDQIVIGVLDKKVRMQLLKEPDLSLDKAIRICQASESAKMQLKSFDTDSGSAAVDAVQRRVKGASRMNSKAKAHMPDKSNCDKCGGKHAPRSCPAYGRDCNKCGRKNHYARCCFSKKTVQVVQGGDTTDSEEDGEAFFVGAVEDSESSTTDEWIADLGVNGATIPLKLDTGAQVLKETTPRSYEVLTEHGSRICRNRRHLLKIPRTESHDPENGDAVEVQCEQLATLASAKKHAHPLHLSPPPGPFDPHLRQCSPHALSETDRVPVYPVELHIL</sequence>
<proteinExistence type="predicted"/>
<dbReference type="EMBL" id="JAINUG010000329">
    <property type="protein sequence ID" value="KAJ8378158.1"/>
    <property type="molecule type" value="Genomic_DNA"/>
</dbReference>
<accession>A0AAD7W3M6</accession>
<dbReference type="PANTHER" id="PTHR47018:SF4">
    <property type="match status" value="1"/>
</dbReference>
<dbReference type="PANTHER" id="PTHR47018">
    <property type="entry name" value="CXC DOMAIN-CONTAINING PROTEIN-RELATED"/>
    <property type="match status" value="1"/>
</dbReference>
<organism evidence="1 2">
    <name type="scientific">Aldrovandia affinis</name>
    <dbReference type="NCBI Taxonomy" id="143900"/>
    <lineage>
        <taxon>Eukaryota</taxon>
        <taxon>Metazoa</taxon>
        <taxon>Chordata</taxon>
        <taxon>Craniata</taxon>
        <taxon>Vertebrata</taxon>
        <taxon>Euteleostomi</taxon>
        <taxon>Actinopterygii</taxon>
        <taxon>Neopterygii</taxon>
        <taxon>Teleostei</taxon>
        <taxon>Notacanthiformes</taxon>
        <taxon>Halosauridae</taxon>
        <taxon>Aldrovandia</taxon>
    </lineage>
</organism>
<keyword evidence="2" id="KW-1185">Reference proteome</keyword>
<name>A0AAD7W3M6_9TELE</name>
<evidence type="ECO:0000313" key="2">
    <source>
        <dbReference type="Proteomes" id="UP001221898"/>
    </source>
</evidence>